<dbReference type="AlphaFoldDB" id="A0A0K0Y964"/>
<reference evidence="1 2" key="1">
    <citation type="journal article" date="2015" name="Genome Announc.">
        <title>Closed Genome Sequence of Octadecabacter temperatus SB1, the First Mesophilic Species of the Genus Octadecabacter.</title>
        <authorList>
            <person name="Voget S."/>
            <person name="Billerbeck S."/>
            <person name="Simon M."/>
            <person name="Daniel R."/>
        </authorList>
    </citation>
    <scope>NUCLEOTIDE SEQUENCE [LARGE SCALE GENOMIC DNA]</scope>
    <source>
        <strain evidence="1 2">SB1</strain>
    </source>
</reference>
<protein>
    <submittedName>
        <fullName evidence="1">Uncharacterized protein</fullName>
    </submittedName>
</protein>
<dbReference type="KEGG" id="otm:OSB_29370"/>
<dbReference type="EMBL" id="CP012160">
    <property type="protein sequence ID" value="AKS47460.1"/>
    <property type="molecule type" value="Genomic_DNA"/>
</dbReference>
<gene>
    <name evidence="1" type="ORF">OSB_29370</name>
</gene>
<evidence type="ECO:0000313" key="2">
    <source>
        <dbReference type="Proteomes" id="UP000067444"/>
    </source>
</evidence>
<dbReference type="Proteomes" id="UP000067444">
    <property type="component" value="Chromosome"/>
</dbReference>
<keyword evidence="2" id="KW-1185">Reference proteome</keyword>
<evidence type="ECO:0000313" key="1">
    <source>
        <dbReference type="EMBL" id="AKS47460.1"/>
    </source>
</evidence>
<sequence>MYKQLSQKEINQIIARARTERAGAFGRMISGIFGR</sequence>
<name>A0A0K0Y964_9RHOB</name>
<proteinExistence type="predicted"/>
<organism evidence="1 2">
    <name type="scientific">Octadecabacter temperatus</name>
    <dbReference type="NCBI Taxonomy" id="1458307"/>
    <lineage>
        <taxon>Bacteria</taxon>
        <taxon>Pseudomonadati</taxon>
        <taxon>Pseudomonadota</taxon>
        <taxon>Alphaproteobacteria</taxon>
        <taxon>Rhodobacterales</taxon>
        <taxon>Roseobacteraceae</taxon>
        <taxon>Octadecabacter</taxon>
    </lineage>
</organism>
<accession>A0A0K0Y964</accession>